<organism evidence="1 2">
    <name type="scientific">Candidatus Collierbacteria bacterium GW2011_GWA1_44_12</name>
    <dbReference type="NCBI Taxonomy" id="1618376"/>
    <lineage>
        <taxon>Bacteria</taxon>
        <taxon>Candidatus Collieribacteriota</taxon>
    </lineage>
</organism>
<evidence type="ECO:0000313" key="2">
    <source>
        <dbReference type="Proteomes" id="UP000034069"/>
    </source>
</evidence>
<evidence type="ECO:0000313" key="1">
    <source>
        <dbReference type="EMBL" id="KKT34330.1"/>
    </source>
</evidence>
<name>A0A0G1GIF7_9BACT</name>
<dbReference type="Gene3D" id="3.30.700.10">
    <property type="entry name" value="Glycoprotein, Type 4 Pilin"/>
    <property type="match status" value="1"/>
</dbReference>
<accession>A0A0G1GIF7</accession>
<proteinExistence type="predicted"/>
<dbReference type="SUPFAM" id="SSF54523">
    <property type="entry name" value="Pili subunits"/>
    <property type="match status" value="1"/>
</dbReference>
<protein>
    <recommendedName>
        <fullName evidence="3">Type II secretion system protein GspG C-terminal domain-containing protein</fullName>
    </recommendedName>
</protein>
<gene>
    <name evidence="1" type="ORF">UW23_C0044G0009</name>
</gene>
<sequence length="197" mass="21477">MEVILVIALMAILGVTLSLDFSGYIDRSYDGVRKTDLHKMQVLLESYYDRKGSYPAELPDCGQPLPYLSWVLGNKMPCDPQTKEPYFYQVNGSYPESYKVYINLMNEKDASVERVGCGGGCGPDCAYNYGVSSPNVGLTRCSYVCAPGGGQSGSCELYVNTESSECPVLYGGDITCRGECNDPSNRCKNASGKRNAD</sequence>
<dbReference type="Proteomes" id="UP000034069">
    <property type="component" value="Unassembled WGS sequence"/>
</dbReference>
<dbReference type="AlphaFoldDB" id="A0A0G1GIF7"/>
<evidence type="ECO:0008006" key="3">
    <source>
        <dbReference type="Google" id="ProtNLM"/>
    </source>
</evidence>
<dbReference type="InterPro" id="IPR045584">
    <property type="entry name" value="Pilin-like"/>
</dbReference>
<comment type="caution">
    <text evidence="1">The sequence shown here is derived from an EMBL/GenBank/DDBJ whole genome shotgun (WGS) entry which is preliminary data.</text>
</comment>
<dbReference type="EMBL" id="LCHN01000044">
    <property type="protein sequence ID" value="KKT34330.1"/>
    <property type="molecule type" value="Genomic_DNA"/>
</dbReference>
<reference evidence="1 2" key="1">
    <citation type="journal article" date="2015" name="Nature">
        <title>rRNA introns, odd ribosomes, and small enigmatic genomes across a large radiation of phyla.</title>
        <authorList>
            <person name="Brown C.T."/>
            <person name="Hug L.A."/>
            <person name="Thomas B.C."/>
            <person name="Sharon I."/>
            <person name="Castelle C.J."/>
            <person name="Singh A."/>
            <person name="Wilkins M.J."/>
            <person name="Williams K.H."/>
            <person name="Banfield J.F."/>
        </authorList>
    </citation>
    <scope>NUCLEOTIDE SEQUENCE [LARGE SCALE GENOMIC DNA]</scope>
</reference>